<reference evidence="2 3" key="1">
    <citation type="submission" date="2023-07" db="EMBL/GenBank/DDBJ databases">
        <title>Sorghum-associated microbial communities from plants grown in Nebraska, USA.</title>
        <authorList>
            <person name="Schachtman D."/>
        </authorList>
    </citation>
    <scope>NUCLEOTIDE SEQUENCE [LARGE SCALE GENOMIC DNA]</scope>
    <source>
        <strain evidence="2 3">DS1607</strain>
    </source>
</reference>
<dbReference type="InterPro" id="IPR046252">
    <property type="entry name" value="DUF6285"/>
</dbReference>
<protein>
    <recommendedName>
        <fullName evidence="1">DUF6285 domain-containing protein</fullName>
    </recommendedName>
</protein>
<dbReference type="RefSeq" id="WP_307690797.1">
    <property type="nucleotide sequence ID" value="NZ_JAUSRO010000010.1"/>
</dbReference>
<proteinExistence type="predicted"/>
<dbReference type="Pfam" id="PF19802">
    <property type="entry name" value="DUF6285"/>
    <property type="match status" value="1"/>
</dbReference>
<keyword evidence="3" id="KW-1185">Reference proteome</keyword>
<name>A0ABT9SAY9_9BURK</name>
<evidence type="ECO:0000313" key="2">
    <source>
        <dbReference type="EMBL" id="MDP9901008.1"/>
    </source>
</evidence>
<evidence type="ECO:0000313" key="3">
    <source>
        <dbReference type="Proteomes" id="UP001226867"/>
    </source>
</evidence>
<accession>A0ABT9SAY9</accession>
<evidence type="ECO:0000259" key="1">
    <source>
        <dbReference type="Pfam" id="PF19802"/>
    </source>
</evidence>
<dbReference type="EMBL" id="JAUSRO010000010">
    <property type="protein sequence ID" value="MDP9901008.1"/>
    <property type="molecule type" value="Genomic_DNA"/>
</dbReference>
<feature type="domain" description="DUF6285" evidence="1">
    <location>
        <begin position="26"/>
        <end position="114"/>
    </location>
</feature>
<organism evidence="2 3">
    <name type="scientific">Variovorax ginsengisoli</name>
    <dbReference type="NCBI Taxonomy" id="363844"/>
    <lineage>
        <taxon>Bacteria</taxon>
        <taxon>Pseudomonadati</taxon>
        <taxon>Pseudomonadota</taxon>
        <taxon>Betaproteobacteria</taxon>
        <taxon>Burkholderiales</taxon>
        <taxon>Comamonadaceae</taxon>
        <taxon>Variovorax</taxon>
    </lineage>
</organism>
<gene>
    <name evidence="2" type="ORF">J2W36_003274</name>
</gene>
<dbReference type="Proteomes" id="UP001226867">
    <property type="component" value="Unassembled WGS sequence"/>
</dbReference>
<comment type="caution">
    <text evidence="2">The sequence shown here is derived from an EMBL/GenBank/DDBJ whole genome shotgun (WGS) entry which is preliminary data.</text>
</comment>
<sequence length="124" mass="13539">MTDSPTAVELLDAVVLFLREQVKPPLEAASARDARIAASLLQMVRRELARPAGDETEEIARLQSLLGSRECDLATLNRLLCTRIAEGGIDVTNPALSAHLWTVTAAKLAIDQPAQSTYVRVFKR</sequence>